<dbReference type="EMBL" id="BAAACG010000009">
    <property type="protein sequence ID" value="GAA0740306.1"/>
    <property type="molecule type" value="Genomic_DNA"/>
</dbReference>
<proteinExistence type="predicted"/>
<name>A0ABN1JI25_9CLOT</name>
<dbReference type="PANTHER" id="PTHR45138">
    <property type="entry name" value="REGULATORY COMPONENTS OF SENSORY TRANSDUCTION SYSTEM"/>
    <property type="match status" value="1"/>
</dbReference>
<dbReference type="PANTHER" id="PTHR45138:SF9">
    <property type="entry name" value="DIGUANYLATE CYCLASE DGCM-RELATED"/>
    <property type="match status" value="1"/>
</dbReference>
<evidence type="ECO:0000313" key="2">
    <source>
        <dbReference type="EMBL" id="GAA0740306.1"/>
    </source>
</evidence>
<gene>
    <name evidence="2" type="ORF">GCM10008906_20150</name>
</gene>
<accession>A0ABN1JI25</accession>
<dbReference type="InterPro" id="IPR050469">
    <property type="entry name" value="Diguanylate_Cyclase"/>
</dbReference>
<dbReference type="InterPro" id="IPR029787">
    <property type="entry name" value="Nucleotide_cyclase"/>
</dbReference>
<comment type="caution">
    <text evidence="2">The sequence shown here is derived from an EMBL/GenBank/DDBJ whole genome shotgun (WGS) entry which is preliminary data.</text>
</comment>
<protein>
    <submittedName>
        <fullName evidence="2">GGDEF domain-containing protein</fullName>
    </submittedName>
</protein>
<dbReference type="Gene3D" id="3.30.70.270">
    <property type="match status" value="1"/>
</dbReference>
<feature type="domain" description="GGDEF" evidence="1">
    <location>
        <begin position="159"/>
        <end position="300"/>
    </location>
</feature>
<dbReference type="CDD" id="cd01949">
    <property type="entry name" value="GGDEF"/>
    <property type="match status" value="1"/>
</dbReference>
<dbReference type="NCBIfam" id="TIGR00254">
    <property type="entry name" value="GGDEF"/>
    <property type="match status" value="1"/>
</dbReference>
<dbReference type="InterPro" id="IPR043128">
    <property type="entry name" value="Rev_trsase/Diguanyl_cyclase"/>
</dbReference>
<reference evidence="2 3" key="1">
    <citation type="journal article" date="2019" name="Int. J. Syst. Evol. Microbiol.">
        <title>The Global Catalogue of Microorganisms (GCM) 10K type strain sequencing project: providing services to taxonomists for standard genome sequencing and annotation.</title>
        <authorList>
            <consortium name="The Broad Institute Genomics Platform"/>
            <consortium name="The Broad Institute Genome Sequencing Center for Infectious Disease"/>
            <person name="Wu L."/>
            <person name="Ma J."/>
        </authorList>
    </citation>
    <scope>NUCLEOTIDE SEQUENCE [LARGE SCALE GENOMIC DNA]</scope>
    <source>
        <strain evidence="2 3">JCM 1407</strain>
    </source>
</reference>
<dbReference type="PROSITE" id="PS50887">
    <property type="entry name" value="GGDEF"/>
    <property type="match status" value="1"/>
</dbReference>
<dbReference type="Proteomes" id="UP001501510">
    <property type="component" value="Unassembled WGS sequence"/>
</dbReference>
<dbReference type="SMART" id="SM00267">
    <property type="entry name" value="GGDEF"/>
    <property type="match status" value="1"/>
</dbReference>
<dbReference type="RefSeq" id="WP_343761328.1">
    <property type="nucleotide sequence ID" value="NZ_BAAACG010000009.1"/>
</dbReference>
<dbReference type="InterPro" id="IPR000160">
    <property type="entry name" value="GGDEF_dom"/>
</dbReference>
<organism evidence="2 3">
    <name type="scientific">Clostridium oceanicum</name>
    <dbReference type="NCBI Taxonomy" id="1543"/>
    <lineage>
        <taxon>Bacteria</taxon>
        <taxon>Bacillati</taxon>
        <taxon>Bacillota</taxon>
        <taxon>Clostridia</taxon>
        <taxon>Eubacteriales</taxon>
        <taxon>Clostridiaceae</taxon>
        <taxon>Clostridium</taxon>
    </lineage>
</organism>
<evidence type="ECO:0000259" key="1">
    <source>
        <dbReference type="PROSITE" id="PS50887"/>
    </source>
</evidence>
<dbReference type="Pfam" id="PF00990">
    <property type="entry name" value="GGDEF"/>
    <property type="match status" value="1"/>
</dbReference>
<dbReference type="SUPFAM" id="SSF55073">
    <property type="entry name" value="Nucleotide cyclase"/>
    <property type="match status" value="1"/>
</dbReference>
<keyword evidence="3" id="KW-1185">Reference proteome</keyword>
<evidence type="ECO:0000313" key="3">
    <source>
        <dbReference type="Proteomes" id="UP001501510"/>
    </source>
</evidence>
<sequence>MINAKKQIELLQDLYDVIRIVNPITNEVILHTGRLKIENNGKCCGILGRKKVCTDCIGIKAYRENNTFMKIALFNKNKIFMIVASPIKIKGERYVLETFKEITTENILEKHNDDEDLLDTMFSNIEELLMKDELTKAYNRRYMSKRLLLDIANCKAQRVNACIMMFDVDNFKLINDSYGHIVGDKVLKEIVRIISRLIEKDNAWIARYGGDEFILVLNNVSKKKGLAIANKIKTSIEKHEFIFKGENIKVTISLGVGNIEDLEYDCLNVSDEEYCIDEIIDYVDSKLYKAKSLGKNNVYE</sequence>